<proteinExistence type="predicted"/>
<dbReference type="EMBL" id="FZNR01000018">
    <property type="protein sequence ID" value="SNS57940.1"/>
    <property type="molecule type" value="Genomic_DNA"/>
</dbReference>
<name>A0A239FM30_9ACTN</name>
<evidence type="ECO:0000313" key="1">
    <source>
        <dbReference type="EMBL" id="SNS57940.1"/>
    </source>
</evidence>
<protein>
    <submittedName>
        <fullName evidence="1">Phage tail protein domain-containing protein</fullName>
    </submittedName>
</protein>
<keyword evidence="2" id="KW-1185">Reference proteome</keyword>
<accession>A0A239FM30</accession>
<organism evidence="1 2">
    <name type="scientific">Actinoplanes regularis</name>
    <dbReference type="NCBI Taxonomy" id="52697"/>
    <lineage>
        <taxon>Bacteria</taxon>
        <taxon>Bacillati</taxon>
        <taxon>Actinomycetota</taxon>
        <taxon>Actinomycetes</taxon>
        <taxon>Micromonosporales</taxon>
        <taxon>Micromonosporaceae</taxon>
        <taxon>Actinoplanes</taxon>
    </lineage>
</organism>
<dbReference type="InterPro" id="IPR011748">
    <property type="entry name" value="Unchr_phage_tail-like"/>
</dbReference>
<dbReference type="Proteomes" id="UP000198415">
    <property type="component" value="Unassembled WGS sequence"/>
</dbReference>
<dbReference type="NCBIfam" id="TIGR02242">
    <property type="entry name" value="tail_TIGR02242"/>
    <property type="match status" value="1"/>
</dbReference>
<dbReference type="InterPro" id="IPR006521">
    <property type="entry name" value="Tail_protein_I"/>
</dbReference>
<dbReference type="OrthoDB" id="4220803at2"/>
<reference evidence="1 2" key="1">
    <citation type="submission" date="2017-06" db="EMBL/GenBank/DDBJ databases">
        <authorList>
            <person name="Kim H.J."/>
            <person name="Triplett B.A."/>
        </authorList>
    </citation>
    <scope>NUCLEOTIDE SEQUENCE [LARGE SCALE GENOMIC DNA]</scope>
    <source>
        <strain evidence="1 2">DSM 43151</strain>
    </source>
</reference>
<evidence type="ECO:0000313" key="2">
    <source>
        <dbReference type="Proteomes" id="UP000198415"/>
    </source>
</evidence>
<dbReference type="AlphaFoldDB" id="A0A239FM30"/>
<dbReference type="RefSeq" id="WP_089297376.1">
    <property type="nucleotide sequence ID" value="NZ_BOMU01000078.1"/>
</dbReference>
<sequence length="169" mass="18185">MSAGWLVDQLPRAMSGDPVLRGFVSAFEQVADTVVDRVDSIEHQVDAGLAVSEMLHFLASWLGVELEPTDPLDYQRMLVGEVGRLLGWRGTRHGMESLLAAATGSPVTVTDGGGIFGRNDPVPLADPEVVVHLQHTGHLDERQVIGFLQGELPLGARLRLEITDGGRDG</sequence>
<dbReference type="Pfam" id="PF09684">
    <property type="entry name" value="Tail_P2_I"/>
    <property type="match status" value="1"/>
</dbReference>
<gene>
    <name evidence="1" type="ORF">SAMN06264365_118153</name>
</gene>